<gene>
    <name evidence="1" type="ORF">EZS27_034892</name>
</gene>
<reference evidence="1" key="1">
    <citation type="submission" date="2019-03" db="EMBL/GenBank/DDBJ databases">
        <title>Single cell metagenomics reveals metabolic interactions within the superorganism composed of flagellate Streblomastix strix and complex community of Bacteroidetes bacteria on its surface.</title>
        <authorList>
            <person name="Treitli S.C."/>
            <person name="Kolisko M."/>
            <person name="Husnik F."/>
            <person name="Keeling P."/>
            <person name="Hampl V."/>
        </authorList>
    </citation>
    <scope>NUCLEOTIDE SEQUENCE</scope>
    <source>
        <strain evidence="1">STM</strain>
    </source>
</reference>
<protein>
    <submittedName>
        <fullName evidence="1">Uncharacterized protein</fullName>
    </submittedName>
</protein>
<accession>A0A5J4Q0G1</accession>
<organism evidence="1">
    <name type="scientific">termite gut metagenome</name>
    <dbReference type="NCBI Taxonomy" id="433724"/>
    <lineage>
        <taxon>unclassified sequences</taxon>
        <taxon>metagenomes</taxon>
        <taxon>organismal metagenomes</taxon>
    </lineage>
</organism>
<name>A0A5J4Q0G1_9ZZZZ</name>
<evidence type="ECO:0000313" key="1">
    <source>
        <dbReference type="EMBL" id="KAA6314499.1"/>
    </source>
</evidence>
<proteinExistence type="predicted"/>
<dbReference type="AlphaFoldDB" id="A0A5J4Q0G1"/>
<sequence>MDSLMNGKALQKHICMLVLLLFTLSASAQDSIPKGENPFRYSGQLSGWTQFTPDIPFKGWLGARYIPQLNYKVSLEKERLLDVEVSANIVGNMGFSPFDSLTTDGNMKPYRAWVRYSTNRMELRLGLQKINFGSAQMFRPLMWFDHIDPRDPLQLTDGVWGLLYRYYFQNNTNIWLWGLYGNKDTKGWEITPVNKRYPEGGGRMQIPVPYGETALSYHFRQTDATSLSQTGAPVSYDRIAENRLGFDTRLDVVVGLWFEASWTTLNKDLGRYTNQEMMTLGTDYTFGIGNGLAATFEQLIFSYDRNAFAFANTATFSGLSLSYPLGMSGKLNTITYYDWANNDAYLFLNWQKELNHLTFYLMGYWNPKTYALPGQSLESNRFAGKGLQLMVVWNH</sequence>
<comment type="caution">
    <text evidence="1">The sequence shown here is derived from an EMBL/GenBank/DDBJ whole genome shotgun (WGS) entry which is preliminary data.</text>
</comment>
<dbReference type="EMBL" id="SNRY01005621">
    <property type="protein sequence ID" value="KAA6314499.1"/>
    <property type="molecule type" value="Genomic_DNA"/>
</dbReference>